<evidence type="ECO:0000313" key="5">
    <source>
        <dbReference type="Proteomes" id="UP001055868"/>
    </source>
</evidence>
<sequence length="307" mass="31624">MTQPQQQPSPLTARLYKLEYPRSLGTYSTYAEVQAVVDALADAEFPVENTMIVGTDLKLMERVTGRRTWRKVLLNGALSGVWMGLFIGLLLALFSGHLLQTVISGVLFGVVFFTIWSAIGYAATGGNRDFTSMTATIPMQYELMVEHSHAQAARSILLAAGATPPGPAAPQGAGRGANGAPVVPAAAGSPQPVRPPHGDYGAQSAAGSAGGTGPQRLQDASAPSSAYAAEGTRSDDASSVATGADASPSAGNRPQYGRPAAPAPTRSASAASPSRPQYGRPASAPTADPEQTDDDGATDATHRDPRP</sequence>
<gene>
    <name evidence="4" type="ORF">M4486_00035</name>
</gene>
<feature type="compositionally biased region" description="Low complexity" evidence="1">
    <location>
        <begin position="258"/>
        <end position="276"/>
    </location>
</feature>
<feature type="transmembrane region" description="Helical" evidence="2">
    <location>
        <begin position="102"/>
        <end position="123"/>
    </location>
</feature>
<name>A0ABY4N5D7_9MICO</name>
<keyword evidence="2" id="KW-1133">Transmembrane helix</keyword>
<evidence type="ECO:0000256" key="2">
    <source>
        <dbReference type="SAM" id="Phobius"/>
    </source>
</evidence>
<accession>A0ABY4N5D7</accession>
<dbReference type="InterPro" id="IPR025889">
    <property type="entry name" value="GSP17M-like_dom"/>
</dbReference>
<keyword evidence="5" id="KW-1185">Reference proteome</keyword>
<keyword evidence="2" id="KW-0812">Transmembrane</keyword>
<evidence type="ECO:0000313" key="4">
    <source>
        <dbReference type="EMBL" id="UQN29778.1"/>
    </source>
</evidence>
<reference evidence="4" key="1">
    <citation type="submission" date="2022-05" db="EMBL/GenBank/DDBJ databases">
        <title>Genomic analysis of Brachybacterium sp. CBA3104.</title>
        <authorList>
            <person name="Roh S.W."/>
            <person name="Kim Y.B."/>
            <person name="Kim Y."/>
        </authorList>
    </citation>
    <scope>NUCLEOTIDE SEQUENCE</scope>
    <source>
        <strain evidence="4">CBA3104</strain>
    </source>
</reference>
<evidence type="ECO:0000259" key="3">
    <source>
        <dbReference type="Pfam" id="PF11181"/>
    </source>
</evidence>
<feature type="transmembrane region" description="Helical" evidence="2">
    <location>
        <begin position="72"/>
        <end position="96"/>
    </location>
</feature>
<protein>
    <recommendedName>
        <fullName evidence="3">General stress protein 17M-like domain-containing protein</fullName>
    </recommendedName>
</protein>
<evidence type="ECO:0000256" key="1">
    <source>
        <dbReference type="SAM" id="MobiDB-lite"/>
    </source>
</evidence>
<feature type="compositionally biased region" description="Low complexity" evidence="1">
    <location>
        <begin position="178"/>
        <end position="191"/>
    </location>
</feature>
<dbReference type="EMBL" id="CP097218">
    <property type="protein sequence ID" value="UQN29778.1"/>
    <property type="molecule type" value="Genomic_DNA"/>
</dbReference>
<proteinExistence type="predicted"/>
<feature type="domain" description="General stress protein 17M-like" evidence="3">
    <location>
        <begin position="23"/>
        <end position="95"/>
    </location>
</feature>
<dbReference type="RefSeq" id="WP_249478961.1">
    <property type="nucleotide sequence ID" value="NZ_CP097218.1"/>
</dbReference>
<organism evidence="4 5">
    <name type="scientific">Brachybacterium kimchii</name>
    <dbReference type="NCBI Taxonomy" id="2942909"/>
    <lineage>
        <taxon>Bacteria</taxon>
        <taxon>Bacillati</taxon>
        <taxon>Actinomycetota</taxon>
        <taxon>Actinomycetes</taxon>
        <taxon>Micrococcales</taxon>
        <taxon>Dermabacteraceae</taxon>
        <taxon>Brachybacterium</taxon>
    </lineage>
</organism>
<feature type="region of interest" description="Disordered" evidence="1">
    <location>
        <begin position="163"/>
        <end position="307"/>
    </location>
</feature>
<dbReference type="Proteomes" id="UP001055868">
    <property type="component" value="Chromosome"/>
</dbReference>
<keyword evidence="2" id="KW-0472">Membrane</keyword>
<dbReference type="Pfam" id="PF11181">
    <property type="entry name" value="YflT"/>
    <property type="match status" value="1"/>
</dbReference>